<dbReference type="Proteomes" id="UP000664534">
    <property type="component" value="Unassembled WGS sequence"/>
</dbReference>
<protein>
    <submittedName>
        <fullName evidence="1">Uncharacterized protein</fullName>
    </submittedName>
</protein>
<reference evidence="1" key="1">
    <citation type="submission" date="2021-03" db="EMBL/GenBank/DDBJ databases">
        <authorList>
            <person name="Tagirdzhanova G."/>
        </authorList>
    </citation>
    <scope>NUCLEOTIDE SEQUENCE</scope>
</reference>
<gene>
    <name evidence="1" type="ORF">IMSHALPRED_001314</name>
</gene>
<dbReference type="EMBL" id="CAJPDT010000118">
    <property type="protein sequence ID" value="CAF9939365.1"/>
    <property type="molecule type" value="Genomic_DNA"/>
</dbReference>
<accession>A0A8H3PFN9</accession>
<name>A0A8H3PFN9_9LECA</name>
<organism evidence="1 2">
    <name type="scientific">Imshaugia aleurites</name>
    <dbReference type="NCBI Taxonomy" id="172621"/>
    <lineage>
        <taxon>Eukaryota</taxon>
        <taxon>Fungi</taxon>
        <taxon>Dikarya</taxon>
        <taxon>Ascomycota</taxon>
        <taxon>Pezizomycotina</taxon>
        <taxon>Lecanoromycetes</taxon>
        <taxon>OSLEUM clade</taxon>
        <taxon>Lecanoromycetidae</taxon>
        <taxon>Lecanorales</taxon>
        <taxon>Lecanorineae</taxon>
        <taxon>Parmeliaceae</taxon>
        <taxon>Imshaugia</taxon>
    </lineage>
</organism>
<dbReference type="AlphaFoldDB" id="A0A8H3PFN9"/>
<proteinExistence type="predicted"/>
<sequence length="317" mass="35773">MAHDNASKLAIKALGDAKELEVDQQVEEKDFADAVWSVKDHLYLVKSVKFTRESESLVPIEVPLTWQSVYTDLVDGKSKTEVTLKGRVSQAKLPSFEVDTTFDFVAPCQFDTPHLIWYGVKVTCQENGRLGRYAIGLHAPGDHWGIGLVYMHPNKSKIGGLFRNVNLINTLVYTDGAKGKKIHNDTKGQYWYDGAKLPYGDVIPIAPGSSKNHDLVFNDLPCFLPHQNEKREDPVITYNARFRIYFIYQSRQPNAAPVTLGYPVQWEYRFQAKRDKAAHPEASKVLNSAFTPCSGYKNVDFSEWSNNTKDLPDLEAS</sequence>
<comment type="caution">
    <text evidence="1">The sequence shown here is derived from an EMBL/GenBank/DDBJ whole genome shotgun (WGS) entry which is preliminary data.</text>
</comment>
<keyword evidence="2" id="KW-1185">Reference proteome</keyword>
<evidence type="ECO:0000313" key="1">
    <source>
        <dbReference type="EMBL" id="CAF9939365.1"/>
    </source>
</evidence>
<evidence type="ECO:0000313" key="2">
    <source>
        <dbReference type="Proteomes" id="UP000664534"/>
    </source>
</evidence>